<dbReference type="SUPFAM" id="SSF48452">
    <property type="entry name" value="TPR-like"/>
    <property type="match status" value="1"/>
</dbReference>
<evidence type="ECO:0000256" key="5">
    <source>
        <dbReference type="SAM" id="Phobius"/>
    </source>
</evidence>
<dbReference type="SUPFAM" id="SSF81606">
    <property type="entry name" value="PP2C-like"/>
    <property type="match status" value="1"/>
</dbReference>
<feature type="repeat" description="TPR" evidence="3">
    <location>
        <begin position="991"/>
        <end position="1024"/>
    </location>
</feature>
<dbReference type="OrthoDB" id="340941at2"/>
<organism evidence="7 8">
    <name type="scientific">Leptospira ryugenii</name>
    <dbReference type="NCBI Taxonomy" id="1917863"/>
    <lineage>
        <taxon>Bacteria</taxon>
        <taxon>Pseudomonadati</taxon>
        <taxon>Spirochaetota</taxon>
        <taxon>Spirochaetia</taxon>
        <taxon>Leptospirales</taxon>
        <taxon>Leptospiraceae</taxon>
        <taxon>Leptospira</taxon>
    </lineage>
</organism>
<dbReference type="Gene3D" id="1.25.40.10">
    <property type="entry name" value="Tetratricopeptide repeat domain"/>
    <property type="match status" value="1"/>
</dbReference>
<protein>
    <submittedName>
        <fullName evidence="7">Serine phosphatase RsbU</fullName>
    </submittedName>
</protein>
<feature type="transmembrane region" description="Helical" evidence="5">
    <location>
        <begin position="46"/>
        <end position="67"/>
    </location>
</feature>
<dbReference type="Proteomes" id="UP000245133">
    <property type="component" value="Unassembled WGS sequence"/>
</dbReference>
<dbReference type="Pfam" id="PF07719">
    <property type="entry name" value="TPR_2"/>
    <property type="match status" value="1"/>
</dbReference>
<gene>
    <name evidence="7" type="ORF">LPTSP4_30720</name>
</gene>
<feature type="transmembrane region" description="Helical" evidence="5">
    <location>
        <begin position="517"/>
        <end position="535"/>
    </location>
</feature>
<dbReference type="GO" id="GO:0007165">
    <property type="term" value="P:signal transduction"/>
    <property type="evidence" value="ECO:0007669"/>
    <property type="project" value="InterPro"/>
</dbReference>
<keyword evidence="4" id="KW-0175">Coiled coil</keyword>
<feature type="transmembrane region" description="Helical" evidence="5">
    <location>
        <begin position="14"/>
        <end position="34"/>
    </location>
</feature>
<feature type="domain" description="HAMP" evidence="6">
    <location>
        <begin position="537"/>
        <end position="589"/>
    </location>
</feature>
<keyword evidence="2 3" id="KW-0802">TPR repeat</keyword>
<dbReference type="InterPro" id="IPR001932">
    <property type="entry name" value="PPM-type_phosphatase-like_dom"/>
</dbReference>
<dbReference type="Gene3D" id="3.60.40.10">
    <property type="entry name" value="PPM-type phosphatase domain"/>
    <property type="match status" value="1"/>
</dbReference>
<keyword evidence="5" id="KW-0812">Transmembrane</keyword>
<keyword evidence="1" id="KW-0677">Repeat</keyword>
<dbReference type="PROSITE" id="PS50885">
    <property type="entry name" value="HAMP"/>
    <property type="match status" value="1"/>
</dbReference>
<feature type="transmembrane region" description="Helical" evidence="5">
    <location>
        <begin position="182"/>
        <end position="200"/>
    </location>
</feature>
<dbReference type="InterPro" id="IPR011990">
    <property type="entry name" value="TPR-like_helical_dom_sf"/>
</dbReference>
<feature type="transmembrane region" description="Helical" evidence="5">
    <location>
        <begin position="247"/>
        <end position="266"/>
    </location>
</feature>
<evidence type="ECO:0000256" key="1">
    <source>
        <dbReference type="ARBA" id="ARBA00022737"/>
    </source>
</evidence>
<dbReference type="PANTHER" id="PTHR32089">
    <property type="entry name" value="METHYL-ACCEPTING CHEMOTAXIS PROTEIN MCPB"/>
    <property type="match status" value="1"/>
</dbReference>
<accession>A0A2P2E3W1</accession>
<dbReference type="SMART" id="SM00331">
    <property type="entry name" value="PP2C_SIG"/>
    <property type="match status" value="1"/>
</dbReference>
<feature type="repeat" description="TPR" evidence="3">
    <location>
        <begin position="923"/>
        <end position="956"/>
    </location>
</feature>
<dbReference type="Pfam" id="PF07228">
    <property type="entry name" value="SpoIIE"/>
    <property type="match status" value="1"/>
</dbReference>
<dbReference type="PROSITE" id="PS50005">
    <property type="entry name" value="TPR"/>
    <property type="match status" value="3"/>
</dbReference>
<feature type="transmembrane region" description="Helical" evidence="5">
    <location>
        <begin position="151"/>
        <end position="170"/>
    </location>
</feature>
<evidence type="ECO:0000313" key="8">
    <source>
        <dbReference type="Proteomes" id="UP000245133"/>
    </source>
</evidence>
<dbReference type="SMART" id="SM00028">
    <property type="entry name" value="TPR"/>
    <property type="match status" value="3"/>
</dbReference>
<sequence length="1075" mass="122900">MSDTLSIQHILTNYYTFGSLIVTVLIGILSVFFLSLKDKTPATKHLGLACLYLCLFQFGYFLAAFYYHPIASYHRWFTGGLILFGIIHFGQFFFRFPSNADKKIGDIILYATYGFAIVVVLWFLYQTSISEKKYHFTAHHWDFNAEGASKILGICIGLYSLLNFFILPGYRLTKLEKGKKRALFGLGIAGLTAAIVPNITNVMSRDGAMERSTYLTALVLLFTLAFFMITLIYINTSEERTTFMVKIVGISFVTMLLIMQAFSFIVDQEKEVAFDNLSIQKTLRAVEGGERTADIRFIIEYDNLTQGIRKSLYPENVSLDLPLVQADLYNTELYIEVTNLPTNGYRKALQDKLATTPYFFEGYKNAIQAYLEDNPDLENAELKEKLNALFEKLNKSTFINTNKLSDIGAEQFCEDGRNYIAKVKNADSFKNAILSHISDDCKWDGKEISGKDLRLEFLKFFRYFKPDLTRHYRKDLDGLGHYVAYMTYDSKKRIIREVGFNYRDYRAYMHKSAKLEIVILAIVLVVLLVIFPLFFRSTLINPLYSLLAGVEKVNQGNMEVEVSIQVNDEIGYLTESFNGMVTSIRDARRELQDYAENLEEKVKERTKELQEKMDEIHRLKVQQDGDYFLTSLLAKPLFFNANKSSNIKSDFYVHQKKTFEFRNKTGDLGGDICITGNLKLGKPDDFRRYTMVMNGDAMGKSMQGAGGSLVMGVVMNSIMARSAGNKRILNRTPEEWLTDVYEEVNMVFKSFSGTMVISATIMLIDDETGKIWYFNAEHPFSILYRDGKASFIEDELKLRKLGLDSEYPFEVQTFQLMPGDKLILASDGRDDIDLTPDEDVRTINEDETLILKYIEQANGDIYEVERILKGVGELTDDFSMLSLVFKEEMASSGKTSSNENIEEVPVDTYFEAPKEDWDSSLTTSGAFEEGKMHYQNGELERAISVMKKAFDSDPSNQKLNKFLGLVSYKGKDYEVASEVLNEFLKENQSQSEYWYYLAMSEKKLGNYEKALHAAHEAFKIDPDHFQNLINLADVSRLMGNYDRALTYVTRAQAIEPENKNVVKLSKLLEKTTSLN</sequence>
<dbReference type="CDD" id="cd06225">
    <property type="entry name" value="HAMP"/>
    <property type="match status" value="1"/>
</dbReference>
<feature type="coiled-coil region" evidence="4">
    <location>
        <begin position="581"/>
        <end position="622"/>
    </location>
</feature>
<dbReference type="InterPro" id="IPR003660">
    <property type="entry name" value="HAMP_dom"/>
</dbReference>
<dbReference type="Gene3D" id="6.10.340.10">
    <property type="match status" value="1"/>
</dbReference>
<evidence type="ECO:0000259" key="6">
    <source>
        <dbReference type="PROSITE" id="PS50885"/>
    </source>
</evidence>
<dbReference type="AlphaFoldDB" id="A0A2P2E3W1"/>
<dbReference type="SMART" id="SM00304">
    <property type="entry name" value="HAMP"/>
    <property type="match status" value="1"/>
</dbReference>
<comment type="caution">
    <text evidence="7">The sequence shown here is derived from an EMBL/GenBank/DDBJ whole genome shotgun (WGS) entry which is preliminary data.</text>
</comment>
<dbReference type="InterPro" id="IPR013105">
    <property type="entry name" value="TPR_2"/>
</dbReference>
<dbReference type="EMBL" id="BFBB01000008">
    <property type="protein sequence ID" value="GBF51534.1"/>
    <property type="molecule type" value="Genomic_DNA"/>
</dbReference>
<keyword evidence="8" id="KW-1185">Reference proteome</keyword>
<keyword evidence="5" id="KW-0472">Membrane</keyword>
<dbReference type="InterPro" id="IPR019734">
    <property type="entry name" value="TPR_rpt"/>
</dbReference>
<dbReference type="RefSeq" id="WP_108977858.1">
    <property type="nucleotide sequence ID" value="NZ_BFBB01000008.1"/>
</dbReference>
<feature type="transmembrane region" description="Helical" evidence="5">
    <location>
        <begin position="107"/>
        <end position="125"/>
    </location>
</feature>
<feature type="transmembrane region" description="Helical" evidence="5">
    <location>
        <begin position="212"/>
        <end position="235"/>
    </location>
</feature>
<evidence type="ECO:0000313" key="7">
    <source>
        <dbReference type="EMBL" id="GBF51534.1"/>
    </source>
</evidence>
<dbReference type="PANTHER" id="PTHR32089:SF114">
    <property type="entry name" value="METHYL-ACCEPTING CHEMOTAXIS PROTEIN MCPB"/>
    <property type="match status" value="1"/>
</dbReference>
<feature type="repeat" description="TPR" evidence="3">
    <location>
        <begin position="1025"/>
        <end position="1058"/>
    </location>
</feature>
<evidence type="ECO:0000256" key="4">
    <source>
        <dbReference type="SAM" id="Coils"/>
    </source>
</evidence>
<proteinExistence type="predicted"/>
<name>A0A2P2E3W1_9LEPT</name>
<dbReference type="SUPFAM" id="SSF158472">
    <property type="entry name" value="HAMP domain-like"/>
    <property type="match status" value="1"/>
</dbReference>
<evidence type="ECO:0000256" key="3">
    <source>
        <dbReference type="PROSITE-ProRule" id="PRU00339"/>
    </source>
</evidence>
<dbReference type="GO" id="GO:0016020">
    <property type="term" value="C:membrane"/>
    <property type="evidence" value="ECO:0007669"/>
    <property type="project" value="InterPro"/>
</dbReference>
<dbReference type="Pfam" id="PF13432">
    <property type="entry name" value="TPR_16"/>
    <property type="match status" value="1"/>
</dbReference>
<feature type="transmembrane region" description="Helical" evidence="5">
    <location>
        <begin position="73"/>
        <end position="95"/>
    </location>
</feature>
<keyword evidence="5" id="KW-1133">Transmembrane helix</keyword>
<reference evidence="7 8" key="1">
    <citation type="submission" date="2018-02" db="EMBL/GenBank/DDBJ databases">
        <title>Novel Leptospira species isolated from soil and water in Japan.</title>
        <authorList>
            <person name="Nakao R."/>
            <person name="Masuzawa T."/>
        </authorList>
    </citation>
    <scope>NUCLEOTIDE SEQUENCE [LARGE SCALE GENOMIC DNA]</scope>
    <source>
        <strain evidence="7 8">YH101</strain>
    </source>
</reference>
<evidence type="ECO:0000256" key="2">
    <source>
        <dbReference type="ARBA" id="ARBA00022803"/>
    </source>
</evidence>
<dbReference type="InterPro" id="IPR036457">
    <property type="entry name" value="PPM-type-like_dom_sf"/>
</dbReference>